<evidence type="ECO:0000313" key="2">
    <source>
        <dbReference type="EMBL" id="RTE06197.1"/>
    </source>
</evidence>
<name>A0A3S0I835_9BACL</name>
<feature type="non-terminal residue" evidence="2">
    <location>
        <position position="146"/>
    </location>
</feature>
<gene>
    <name evidence="2" type="ORF">EJQ19_23600</name>
</gene>
<dbReference type="InterPro" id="IPR036928">
    <property type="entry name" value="AS_sf"/>
</dbReference>
<dbReference type="RefSeq" id="WP_241243061.1">
    <property type="nucleotide sequence ID" value="NZ_RXHU01000077.1"/>
</dbReference>
<proteinExistence type="predicted"/>
<evidence type="ECO:0000259" key="1">
    <source>
        <dbReference type="Pfam" id="PF01425"/>
    </source>
</evidence>
<evidence type="ECO:0000313" key="3">
    <source>
        <dbReference type="Proteomes" id="UP000276128"/>
    </source>
</evidence>
<accession>A0A3S0I835</accession>
<keyword evidence="3" id="KW-1185">Reference proteome</keyword>
<dbReference type="Proteomes" id="UP000276128">
    <property type="component" value="Unassembled WGS sequence"/>
</dbReference>
<organism evidence="2 3">
    <name type="scientific">Paenibacillus whitsoniae</name>
    <dbReference type="NCBI Taxonomy" id="2496558"/>
    <lineage>
        <taxon>Bacteria</taxon>
        <taxon>Bacillati</taxon>
        <taxon>Bacillota</taxon>
        <taxon>Bacilli</taxon>
        <taxon>Bacillales</taxon>
        <taxon>Paenibacillaceae</taxon>
        <taxon>Paenibacillus</taxon>
    </lineage>
</organism>
<comment type="caution">
    <text evidence="2">The sequence shown here is derived from an EMBL/GenBank/DDBJ whole genome shotgun (WGS) entry which is preliminary data.</text>
</comment>
<dbReference type="EMBL" id="RXHU01000077">
    <property type="protein sequence ID" value="RTE06197.1"/>
    <property type="molecule type" value="Genomic_DNA"/>
</dbReference>
<dbReference type="PANTHER" id="PTHR11895">
    <property type="entry name" value="TRANSAMIDASE"/>
    <property type="match status" value="1"/>
</dbReference>
<protein>
    <submittedName>
        <fullName evidence="2">Allophanate hydrolase</fullName>
    </submittedName>
</protein>
<dbReference type="Pfam" id="PF01425">
    <property type="entry name" value="Amidase"/>
    <property type="match status" value="1"/>
</dbReference>
<dbReference type="PANTHER" id="PTHR11895:SF169">
    <property type="entry name" value="GLUTAMYL-TRNA(GLN) AMIDOTRANSFERASE"/>
    <property type="match status" value="1"/>
</dbReference>
<keyword evidence="2" id="KW-0378">Hydrolase</keyword>
<sequence length="146" mass="15908">MSSENEAREMTIDGLRSQYMDGTLTPAQVVAEIVARAEAEREMNVWITPPDMTFVQPYLDRLTSLRMEEAPLWGIPFAVKDNIDVAGLPTTAACAEYAYVPEVHASVVERLVAAGAIPVGKTNLDQFATGLVGVRSPYGDTHNALR</sequence>
<dbReference type="AlphaFoldDB" id="A0A3S0I835"/>
<feature type="domain" description="Amidase" evidence="1">
    <location>
        <begin position="29"/>
        <end position="145"/>
    </location>
</feature>
<dbReference type="InterPro" id="IPR000120">
    <property type="entry name" value="Amidase"/>
</dbReference>
<reference evidence="2 3" key="1">
    <citation type="submission" date="2018-12" db="EMBL/GenBank/DDBJ databases">
        <title>Bacillus ochoae sp. nov., Paenibacillus whitsoniae sp. nov., Paenibacillus spiritus sp. nov. Isolated from the Mars Exploration Rover during spacecraft assembly.</title>
        <authorList>
            <person name="Seuylemezian A."/>
            <person name="Vaishampayan P."/>
        </authorList>
    </citation>
    <scope>NUCLEOTIDE SEQUENCE [LARGE SCALE GENOMIC DNA]</scope>
    <source>
        <strain evidence="2 3">MER 54</strain>
    </source>
</reference>
<dbReference type="SUPFAM" id="SSF75304">
    <property type="entry name" value="Amidase signature (AS) enzymes"/>
    <property type="match status" value="1"/>
</dbReference>
<dbReference type="InterPro" id="IPR023631">
    <property type="entry name" value="Amidase_dom"/>
</dbReference>
<dbReference type="GO" id="GO:0016787">
    <property type="term" value="F:hydrolase activity"/>
    <property type="evidence" value="ECO:0007669"/>
    <property type="project" value="UniProtKB-KW"/>
</dbReference>
<dbReference type="Gene3D" id="3.90.1300.10">
    <property type="entry name" value="Amidase signature (AS) domain"/>
    <property type="match status" value="1"/>
</dbReference>